<feature type="non-terminal residue" evidence="10">
    <location>
        <position position="248"/>
    </location>
</feature>
<dbReference type="PIRSF" id="PIRSF006334">
    <property type="entry name" value="Cdd_plus_pseudo"/>
    <property type="match status" value="1"/>
</dbReference>
<proteinExistence type="inferred from homology"/>
<feature type="active site" description="Proton donor" evidence="6">
    <location>
        <position position="52"/>
    </location>
</feature>
<dbReference type="PROSITE" id="PS51747">
    <property type="entry name" value="CYT_DCMP_DEAMINASES_2"/>
    <property type="match status" value="2"/>
</dbReference>
<dbReference type="GO" id="GO:0072527">
    <property type="term" value="P:pyrimidine-containing compound metabolic process"/>
    <property type="evidence" value="ECO:0007669"/>
    <property type="project" value="UniProtKB-ARBA"/>
</dbReference>
<dbReference type="InterPro" id="IPR050202">
    <property type="entry name" value="Cyt/Deoxycyt_deaminase"/>
</dbReference>
<evidence type="ECO:0000256" key="2">
    <source>
        <dbReference type="ARBA" id="ARBA00011738"/>
    </source>
</evidence>
<dbReference type="STRING" id="81824.A9UVH1"/>
<dbReference type="InterPro" id="IPR016193">
    <property type="entry name" value="Cytidine_deaminase-like"/>
</dbReference>
<reference evidence="10 11" key="1">
    <citation type="journal article" date="2008" name="Nature">
        <title>The genome of the choanoflagellate Monosiga brevicollis and the origin of metazoans.</title>
        <authorList>
            <consortium name="JGI Sequencing"/>
            <person name="King N."/>
            <person name="Westbrook M.J."/>
            <person name="Young S.L."/>
            <person name="Kuo A."/>
            <person name="Abedin M."/>
            <person name="Chapman J."/>
            <person name="Fairclough S."/>
            <person name="Hellsten U."/>
            <person name="Isogai Y."/>
            <person name="Letunic I."/>
            <person name="Marr M."/>
            <person name="Pincus D."/>
            <person name="Putnam N."/>
            <person name="Rokas A."/>
            <person name="Wright K.J."/>
            <person name="Zuzow R."/>
            <person name="Dirks W."/>
            <person name="Good M."/>
            <person name="Goodstein D."/>
            <person name="Lemons D."/>
            <person name="Li W."/>
            <person name="Lyons J.B."/>
            <person name="Morris A."/>
            <person name="Nichols S."/>
            <person name="Richter D.J."/>
            <person name="Salamov A."/>
            <person name="Bork P."/>
            <person name="Lim W.A."/>
            <person name="Manning G."/>
            <person name="Miller W.T."/>
            <person name="McGinnis W."/>
            <person name="Shapiro H."/>
            <person name="Tjian R."/>
            <person name="Grigoriev I.V."/>
            <person name="Rokhsar D."/>
        </authorList>
    </citation>
    <scope>NUCLEOTIDE SEQUENCE [LARGE SCALE GENOMIC DNA]</scope>
    <source>
        <strain evidence="11">MX1 / ATCC 50154</strain>
    </source>
</reference>
<feature type="binding site" evidence="8">
    <location>
        <position position="78"/>
    </location>
    <ligand>
        <name>Zn(2+)</name>
        <dbReference type="ChEBI" id="CHEBI:29105"/>
        <note>catalytic</note>
    </ligand>
</feature>
<dbReference type="FunFam" id="3.40.140.10:FF:000007">
    <property type="entry name" value="Cytidine deaminase"/>
    <property type="match status" value="1"/>
</dbReference>
<evidence type="ECO:0000256" key="8">
    <source>
        <dbReference type="PIRSR" id="PIRSR006334-3"/>
    </source>
</evidence>
<dbReference type="GO" id="GO:0042802">
    <property type="term" value="F:identical protein binding"/>
    <property type="evidence" value="ECO:0007669"/>
    <property type="project" value="UniProtKB-ARBA"/>
</dbReference>
<dbReference type="KEGG" id="mbr:MONBRDRAFT_2378"/>
<dbReference type="GO" id="GO:0004126">
    <property type="term" value="F:cytidine deaminase activity"/>
    <property type="evidence" value="ECO:0000318"/>
    <property type="project" value="GO_Central"/>
</dbReference>
<evidence type="ECO:0000313" key="10">
    <source>
        <dbReference type="EMBL" id="EDQ90579.1"/>
    </source>
</evidence>
<evidence type="ECO:0000256" key="5">
    <source>
        <dbReference type="ARBA" id="ARBA00022833"/>
    </source>
</evidence>
<evidence type="ECO:0000256" key="1">
    <source>
        <dbReference type="ARBA" id="ARBA00006576"/>
    </source>
</evidence>
<dbReference type="GO" id="GO:0008270">
    <property type="term" value="F:zinc ion binding"/>
    <property type="evidence" value="ECO:0000318"/>
    <property type="project" value="GO_Central"/>
</dbReference>
<keyword evidence="3 8" id="KW-0479">Metal-binding</keyword>
<name>A9UVH1_MONBE</name>
<comment type="similarity">
    <text evidence="1">Belongs to the cytidine and deoxycytidylate deaminase family.</text>
</comment>
<keyword evidence="5 8" id="KW-0862">Zinc</keyword>
<comment type="subunit">
    <text evidence="2">Homodimer.</text>
</comment>
<evidence type="ECO:0000259" key="9">
    <source>
        <dbReference type="PROSITE" id="PS51747"/>
    </source>
</evidence>
<evidence type="ECO:0000256" key="7">
    <source>
        <dbReference type="PIRSR" id="PIRSR006334-2"/>
    </source>
</evidence>
<dbReference type="AlphaFoldDB" id="A9UVH1"/>
<dbReference type="RefSeq" id="XP_001744630.1">
    <property type="nucleotide sequence ID" value="XM_001744578.1"/>
</dbReference>
<dbReference type="Gene3D" id="3.40.140.10">
    <property type="entry name" value="Cytidine Deaminase, domain 2"/>
    <property type="match status" value="2"/>
</dbReference>
<dbReference type="eggNOG" id="KOG0833">
    <property type="taxonomic scope" value="Eukaryota"/>
</dbReference>
<feature type="binding site" evidence="7">
    <location>
        <begin position="37"/>
        <end position="39"/>
    </location>
    <ligand>
        <name>substrate</name>
    </ligand>
</feature>
<dbReference type="Proteomes" id="UP000001357">
    <property type="component" value="Unassembled WGS sequence"/>
</dbReference>
<feature type="non-terminal residue" evidence="10">
    <location>
        <position position="1"/>
    </location>
</feature>
<sequence>LQNLTDVAASLARAPVSNFHVGAVMLTDHGHIFLGANQEFDHQAIGMSIHAEQAAISNIAHHPDAGIPVTLAVNAAPCGHCRQFIVEMHNGIDMRLLLPQKEPLRIADVLPHAFLPKDLNNQHPLLVHPTIDLAADGPHEVLHEGSPGTIRETALLMASVAARKAYAPYSGCHSAVALRLRDGRVLRAWYMENAAFNPSLPAAQSAYLQCKINGVDTTDVEVVVLAERIDLAMSHRQATLTLWRHLAP</sequence>
<keyword evidence="4" id="KW-0378">Hydrolase</keyword>
<dbReference type="OMA" id="NYSPCGH"/>
<dbReference type="PROSITE" id="PS00903">
    <property type="entry name" value="CYT_DCMP_DEAMINASES_1"/>
    <property type="match status" value="1"/>
</dbReference>
<dbReference type="InParanoid" id="A9UVH1"/>
<dbReference type="GO" id="GO:0055086">
    <property type="term" value="P:nucleobase-containing small molecule metabolic process"/>
    <property type="evidence" value="ECO:0007669"/>
    <property type="project" value="UniProtKB-ARBA"/>
</dbReference>
<protein>
    <recommendedName>
        <fullName evidence="9">CMP/dCMP-type deaminase domain-containing protein</fullName>
    </recommendedName>
</protein>
<dbReference type="PANTHER" id="PTHR11644:SF2">
    <property type="entry name" value="CYTIDINE DEAMINASE"/>
    <property type="match status" value="1"/>
</dbReference>
<organism evidence="10 11">
    <name type="scientific">Monosiga brevicollis</name>
    <name type="common">Choanoflagellate</name>
    <dbReference type="NCBI Taxonomy" id="81824"/>
    <lineage>
        <taxon>Eukaryota</taxon>
        <taxon>Choanoflagellata</taxon>
        <taxon>Craspedida</taxon>
        <taxon>Salpingoecidae</taxon>
        <taxon>Monosiga</taxon>
    </lineage>
</organism>
<dbReference type="CDD" id="cd01283">
    <property type="entry name" value="cytidine_deaminase"/>
    <property type="match status" value="2"/>
</dbReference>
<dbReference type="InterPro" id="IPR016192">
    <property type="entry name" value="APOBEC/CMP_deaminase_Zn-bd"/>
</dbReference>
<evidence type="ECO:0000313" key="11">
    <source>
        <dbReference type="Proteomes" id="UP000001357"/>
    </source>
</evidence>
<evidence type="ECO:0000256" key="4">
    <source>
        <dbReference type="ARBA" id="ARBA00022801"/>
    </source>
</evidence>
<dbReference type="EMBL" id="CH991547">
    <property type="protein sequence ID" value="EDQ90579.1"/>
    <property type="molecule type" value="Genomic_DNA"/>
</dbReference>
<dbReference type="PANTHER" id="PTHR11644">
    <property type="entry name" value="CYTIDINE DEAMINASE"/>
    <property type="match status" value="1"/>
</dbReference>
<gene>
    <name evidence="10" type="ORF">MONBRDRAFT_2378</name>
</gene>
<dbReference type="SUPFAM" id="SSF53927">
    <property type="entry name" value="Cytidine deaminase-like"/>
    <property type="match status" value="2"/>
</dbReference>
<feature type="domain" description="CMP/dCMP-type deaminase" evidence="9">
    <location>
        <begin position="149"/>
        <end position="248"/>
    </location>
</feature>
<dbReference type="NCBIfam" id="NF006537">
    <property type="entry name" value="PRK09027.1"/>
    <property type="match status" value="1"/>
</dbReference>
<feature type="domain" description="CMP/dCMP-type deaminase" evidence="9">
    <location>
        <begin position="1"/>
        <end position="117"/>
    </location>
</feature>
<dbReference type="Pfam" id="PF08211">
    <property type="entry name" value="dCMP_cyt_deam_2"/>
    <property type="match status" value="1"/>
</dbReference>
<accession>A9UVH1</accession>
<dbReference type="GeneID" id="5890053"/>
<evidence type="ECO:0000256" key="3">
    <source>
        <dbReference type="ARBA" id="ARBA00022723"/>
    </source>
</evidence>
<comment type="cofactor">
    <cofactor evidence="8">
        <name>Zn(2+)</name>
        <dbReference type="ChEBI" id="CHEBI:29105"/>
    </cofactor>
    <text evidence="8">Binds 1 zinc ion.</text>
</comment>
<dbReference type="Pfam" id="PF00383">
    <property type="entry name" value="dCMP_cyt_deam_1"/>
    <property type="match status" value="1"/>
</dbReference>
<keyword evidence="11" id="KW-1185">Reference proteome</keyword>
<evidence type="ECO:0000256" key="6">
    <source>
        <dbReference type="PIRSR" id="PIRSR006334-1"/>
    </source>
</evidence>
<feature type="binding site" evidence="8">
    <location>
        <position position="50"/>
    </location>
    <ligand>
        <name>Zn(2+)</name>
        <dbReference type="ChEBI" id="CHEBI:29105"/>
        <note>catalytic</note>
    </ligand>
</feature>
<dbReference type="InterPro" id="IPR002125">
    <property type="entry name" value="CMP_dCMP_dom"/>
</dbReference>
<feature type="binding site" evidence="8">
    <location>
        <position position="81"/>
    </location>
    <ligand>
        <name>Zn(2+)</name>
        <dbReference type="ChEBI" id="CHEBI:29105"/>
        <note>catalytic</note>
    </ligand>
</feature>
<dbReference type="InterPro" id="IPR013171">
    <property type="entry name" value="Cyd/dCyd_deaminase_Zn-bd"/>
</dbReference>
<dbReference type="GO" id="GO:0005829">
    <property type="term" value="C:cytosol"/>
    <property type="evidence" value="ECO:0000318"/>
    <property type="project" value="GO_Central"/>
</dbReference>